<dbReference type="InterPro" id="IPR016181">
    <property type="entry name" value="Acyl_CoA_acyltransferase"/>
</dbReference>
<dbReference type="RefSeq" id="WP_344045700.1">
    <property type="nucleotide sequence ID" value="NZ_BAAAPB010000002.1"/>
</dbReference>
<dbReference type="CDD" id="cd04301">
    <property type="entry name" value="NAT_SF"/>
    <property type="match status" value="1"/>
</dbReference>
<keyword evidence="1" id="KW-0808">Transferase</keyword>
<dbReference type="Gene3D" id="3.40.630.30">
    <property type="match status" value="1"/>
</dbReference>
<evidence type="ECO:0000256" key="2">
    <source>
        <dbReference type="ARBA" id="ARBA00023315"/>
    </source>
</evidence>
<evidence type="ECO:0000259" key="4">
    <source>
        <dbReference type="PROSITE" id="PS51186"/>
    </source>
</evidence>
<dbReference type="Proteomes" id="UP001500571">
    <property type="component" value="Unassembled WGS sequence"/>
</dbReference>
<proteinExistence type="inferred from homology"/>
<keyword evidence="3" id="KW-0963">Cytoplasm</keyword>
<comment type="similarity">
    <text evidence="3">Belongs to the acetyltransferase family. RimI subfamily.</text>
</comment>
<dbReference type="Pfam" id="PF00583">
    <property type="entry name" value="Acetyltransf_1"/>
    <property type="match status" value="1"/>
</dbReference>
<accession>A0ABN2RAT6</accession>
<dbReference type="PROSITE" id="PS51186">
    <property type="entry name" value="GNAT"/>
    <property type="match status" value="1"/>
</dbReference>
<keyword evidence="6" id="KW-1185">Reference proteome</keyword>
<keyword evidence="5" id="KW-0687">Ribonucleoprotein</keyword>
<keyword evidence="2" id="KW-0012">Acyltransferase</keyword>
<name>A0ABN2RAT6_9ACTN</name>
<keyword evidence="5" id="KW-0689">Ribosomal protein</keyword>
<organism evidence="5 6">
    <name type="scientific">Nocardioides panacihumi</name>
    <dbReference type="NCBI Taxonomy" id="400774"/>
    <lineage>
        <taxon>Bacteria</taxon>
        <taxon>Bacillati</taxon>
        <taxon>Actinomycetota</taxon>
        <taxon>Actinomycetes</taxon>
        <taxon>Propionibacteriales</taxon>
        <taxon>Nocardioidaceae</taxon>
        <taxon>Nocardioides</taxon>
    </lineage>
</organism>
<dbReference type="NCBIfam" id="TIGR01575">
    <property type="entry name" value="rimI"/>
    <property type="match status" value="1"/>
</dbReference>
<dbReference type="EMBL" id="BAAAPB010000002">
    <property type="protein sequence ID" value="GAA1966163.1"/>
    <property type="molecule type" value="Genomic_DNA"/>
</dbReference>
<evidence type="ECO:0000256" key="3">
    <source>
        <dbReference type="RuleBase" id="RU363094"/>
    </source>
</evidence>
<gene>
    <name evidence="5" type="primary">rimI</name>
    <name evidence="5" type="ORF">GCM10009798_28140</name>
</gene>
<dbReference type="InterPro" id="IPR006464">
    <property type="entry name" value="AcTrfase_RimI/Ard1"/>
</dbReference>
<evidence type="ECO:0000256" key="1">
    <source>
        <dbReference type="ARBA" id="ARBA00022679"/>
    </source>
</evidence>
<reference evidence="5 6" key="1">
    <citation type="journal article" date="2019" name="Int. J. Syst. Evol. Microbiol.">
        <title>The Global Catalogue of Microorganisms (GCM) 10K type strain sequencing project: providing services to taxonomists for standard genome sequencing and annotation.</title>
        <authorList>
            <consortium name="The Broad Institute Genomics Platform"/>
            <consortium name="The Broad Institute Genome Sequencing Center for Infectious Disease"/>
            <person name="Wu L."/>
            <person name="Ma J."/>
        </authorList>
    </citation>
    <scope>NUCLEOTIDE SEQUENCE [LARGE SCALE GENOMIC DNA]</scope>
    <source>
        <strain evidence="5 6">JCM 15309</strain>
    </source>
</reference>
<comment type="caution">
    <text evidence="5">The sequence shown here is derived from an EMBL/GenBank/DDBJ whole genome shotgun (WGS) entry which is preliminary data.</text>
</comment>
<comment type="subcellular location">
    <subcellularLocation>
        <location evidence="3">Cytoplasm</location>
    </subcellularLocation>
</comment>
<comment type="function">
    <text evidence="3">Acetylates the N-terminal alanine of ribosomal protein bS18.</text>
</comment>
<dbReference type="EC" id="2.3.1.266" evidence="3"/>
<dbReference type="GO" id="GO:0005840">
    <property type="term" value="C:ribosome"/>
    <property type="evidence" value="ECO:0007669"/>
    <property type="project" value="UniProtKB-KW"/>
</dbReference>
<feature type="domain" description="N-acetyltransferase" evidence="4">
    <location>
        <begin position="1"/>
        <end position="147"/>
    </location>
</feature>
<protein>
    <recommendedName>
        <fullName evidence="3">[Ribosomal protein bS18]-alanine N-acetyltransferase</fullName>
        <ecNumber evidence="3">2.3.1.266</ecNumber>
    </recommendedName>
</protein>
<sequence length="150" mass="16459">MRVRRARPDEVAAVTQLELDSFPDDAWTADYLDIAAAGDMPTVRLLVAEVDGELVGHAIVSVVFEVAELQRIAIGPAYRRRGHARELLAEVVAAATAEGAERLLLEVRETNEPALAFYASAGFVEIDRRPRYYRDGTAGVVLELPLDQGR</sequence>
<dbReference type="SUPFAM" id="SSF55729">
    <property type="entry name" value="Acyl-CoA N-acyltransferases (Nat)"/>
    <property type="match status" value="1"/>
</dbReference>
<evidence type="ECO:0000313" key="6">
    <source>
        <dbReference type="Proteomes" id="UP001500571"/>
    </source>
</evidence>
<dbReference type="PANTHER" id="PTHR43877">
    <property type="entry name" value="AMINOALKYLPHOSPHONATE N-ACETYLTRANSFERASE-RELATED-RELATED"/>
    <property type="match status" value="1"/>
</dbReference>
<dbReference type="InterPro" id="IPR050832">
    <property type="entry name" value="Bact_Acetyltransf"/>
</dbReference>
<evidence type="ECO:0000313" key="5">
    <source>
        <dbReference type="EMBL" id="GAA1966163.1"/>
    </source>
</evidence>
<dbReference type="InterPro" id="IPR000182">
    <property type="entry name" value="GNAT_dom"/>
</dbReference>
<comment type="catalytic activity">
    <reaction evidence="3">
        <text>N-terminal L-alanyl-[ribosomal protein bS18] + acetyl-CoA = N-terminal N(alpha)-acetyl-L-alanyl-[ribosomal protein bS18] + CoA + H(+)</text>
        <dbReference type="Rhea" id="RHEA:43756"/>
        <dbReference type="Rhea" id="RHEA-COMP:10676"/>
        <dbReference type="Rhea" id="RHEA-COMP:10677"/>
        <dbReference type="ChEBI" id="CHEBI:15378"/>
        <dbReference type="ChEBI" id="CHEBI:57287"/>
        <dbReference type="ChEBI" id="CHEBI:57288"/>
        <dbReference type="ChEBI" id="CHEBI:64718"/>
        <dbReference type="ChEBI" id="CHEBI:83683"/>
        <dbReference type="EC" id="2.3.1.266"/>
    </reaction>
</comment>